<feature type="region of interest" description="Disordered" evidence="1">
    <location>
        <begin position="212"/>
        <end position="243"/>
    </location>
</feature>
<dbReference type="Proteomes" id="UP000001055">
    <property type="component" value="Unassembled WGS sequence"/>
</dbReference>
<feature type="compositionally biased region" description="Polar residues" evidence="1">
    <location>
        <begin position="212"/>
        <end position="226"/>
    </location>
</feature>
<sequence>MATIHKQIINSTLGDGASVAELLRRQATFLSDTELPTELRSRGLELFNTALFTDTPATSQARRSVVTVLRHTIEAIEALYIGSDRQQAAVREADKSQGSAMGGIEDEPVPDEQKFSSAHKPTKQRKELGISKSPRVQAALEARRKRRDLTHAPRMSATTGVLKALNRPRRTATSGPAKRINAISEGIEKTSNATNMPSPVSALIGDVCSSPSAHANKAQPTFTNRTTRSKGIGSKPNSTPEKPSLIVKLHIPSPSLLTIITTTTMKQEKPVRRSKRVKVKSEGFVTNKTHDTIKHSGQDPISQITRQQHSFNLSVALQYIMGNHFVLDNILTVHPRRSNDAQKRQEPSIAPTTQHTYTSPPFPKLPAPRRAPFYLGATIALSNILEDHALYPDETLLETIKGLEDDLPTFERDDWEHRTVVKGGMWVCGMVREAGGLGLKGGGEKGEEVKKGKGKGKRKRKRIESGDEEVDVVEIVQRLEEWVEREWERTRPAEKVVVVLAEEDGDDGESEDDCGSGSRYRTPEVEDFERRKRKS</sequence>
<evidence type="ECO:0000313" key="3">
    <source>
        <dbReference type="Proteomes" id="UP000001055"/>
    </source>
</evidence>
<proteinExistence type="predicted"/>
<feature type="compositionally biased region" description="Basic and acidic residues" evidence="1">
    <location>
        <begin position="442"/>
        <end position="451"/>
    </location>
</feature>
<dbReference type="AlphaFoldDB" id="Q0UH65"/>
<dbReference type="eggNOG" id="ENOG502RIYT">
    <property type="taxonomic scope" value="Eukaryota"/>
</dbReference>
<feature type="region of interest" description="Disordered" evidence="1">
    <location>
        <begin position="91"/>
        <end position="136"/>
    </location>
</feature>
<gene>
    <name evidence="2" type="ORF">SNOG_08899</name>
</gene>
<feature type="compositionally biased region" description="Basic and acidic residues" evidence="1">
    <location>
        <begin position="521"/>
        <end position="535"/>
    </location>
</feature>
<evidence type="ECO:0000256" key="1">
    <source>
        <dbReference type="SAM" id="MobiDB-lite"/>
    </source>
</evidence>
<feature type="compositionally biased region" description="Acidic residues" evidence="1">
    <location>
        <begin position="501"/>
        <end position="514"/>
    </location>
</feature>
<dbReference type="HOGENOM" id="CLU_509107_0_0_1"/>
<dbReference type="InParanoid" id="Q0UH65"/>
<dbReference type="KEGG" id="pno:SNOG_08899"/>
<organism evidence="2 3">
    <name type="scientific">Phaeosphaeria nodorum (strain SN15 / ATCC MYA-4574 / FGSC 10173)</name>
    <name type="common">Glume blotch fungus</name>
    <name type="synonym">Parastagonospora nodorum</name>
    <dbReference type="NCBI Taxonomy" id="321614"/>
    <lineage>
        <taxon>Eukaryota</taxon>
        <taxon>Fungi</taxon>
        <taxon>Dikarya</taxon>
        <taxon>Ascomycota</taxon>
        <taxon>Pezizomycotina</taxon>
        <taxon>Dothideomycetes</taxon>
        <taxon>Pleosporomycetidae</taxon>
        <taxon>Pleosporales</taxon>
        <taxon>Pleosporineae</taxon>
        <taxon>Phaeosphaeriaceae</taxon>
        <taxon>Parastagonospora</taxon>
    </lineage>
</organism>
<feature type="region of interest" description="Disordered" evidence="1">
    <location>
        <begin position="338"/>
        <end position="364"/>
    </location>
</feature>
<dbReference type="EMBL" id="CH445337">
    <property type="protein sequence ID" value="EAT84067.2"/>
    <property type="molecule type" value="Genomic_DNA"/>
</dbReference>
<reference evidence="3" key="1">
    <citation type="journal article" date="2007" name="Plant Cell">
        <title>Dothideomycete-plant interactions illuminated by genome sequencing and EST analysis of the wheat pathogen Stagonospora nodorum.</title>
        <authorList>
            <person name="Hane J.K."/>
            <person name="Lowe R.G."/>
            <person name="Solomon P.S."/>
            <person name="Tan K.C."/>
            <person name="Schoch C.L."/>
            <person name="Spatafora J.W."/>
            <person name="Crous P.W."/>
            <person name="Kodira C."/>
            <person name="Birren B.W."/>
            <person name="Galagan J.E."/>
            <person name="Torriani S.F."/>
            <person name="McDonald B.A."/>
            <person name="Oliver R.P."/>
        </authorList>
    </citation>
    <scope>NUCLEOTIDE SEQUENCE [LARGE SCALE GENOMIC DNA]</scope>
    <source>
        <strain evidence="3">SN15 / ATCC MYA-4574 / FGSC 10173</strain>
    </source>
</reference>
<evidence type="ECO:0000313" key="2">
    <source>
        <dbReference type="EMBL" id="EAT84067.2"/>
    </source>
</evidence>
<name>Q0UH65_PHANO</name>
<dbReference type="VEuPathDB" id="FungiDB:JI435_088990"/>
<feature type="region of interest" description="Disordered" evidence="1">
    <location>
        <begin position="439"/>
        <end position="460"/>
    </location>
</feature>
<dbReference type="STRING" id="321614.Q0UH65"/>
<dbReference type="GeneID" id="5976102"/>
<accession>Q0UH65</accession>
<feature type="region of interest" description="Disordered" evidence="1">
    <location>
        <begin position="500"/>
        <end position="535"/>
    </location>
</feature>
<dbReference type="RefSeq" id="XP_001799203.1">
    <property type="nucleotide sequence ID" value="XM_001799151.1"/>
</dbReference>
<protein>
    <submittedName>
        <fullName evidence="2">Uncharacterized protein</fullName>
    </submittedName>
</protein>
<feature type="compositionally biased region" description="Polar residues" evidence="1">
    <location>
        <begin position="350"/>
        <end position="359"/>
    </location>
</feature>